<dbReference type="EMBL" id="PNHE01000021">
    <property type="protein sequence ID" value="PMC58200.1"/>
    <property type="molecule type" value="Genomic_DNA"/>
</dbReference>
<evidence type="ECO:0000256" key="6">
    <source>
        <dbReference type="ARBA" id="ARBA00022798"/>
    </source>
</evidence>
<proteinExistence type="predicted"/>
<accession>A0A2N6SMB3</accession>
<gene>
    <name evidence="10" type="primary">dhaL</name>
    <name evidence="10" type="ORF">CJ205_05550</name>
</gene>
<dbReference type="PANTHER" id="PTHR28629:SF4">
    <property type="entry name" value="TRIOKINASE_FMN CYCLASE"/>
    <property type="match status" value="1"/>
</dbReference>
<dbReference type="SMART" id="SM01120">
    <property type="entry name" value="Dak2"/>
    <property type="match status" value="1"/>
</dbReference>
<dbReference type="InterPro" id="IPR012737">
    <property type="entry name" value="DhaK_L_YcgS"/>
</dbReference>
<reference evidence="10 11" key="1">
    <citation type="submission" date="2017-09" db="EMBL/GenBank/DDBJ databases">
        <title>Bacterial strain isolated from the female urinary microbiota.</title>
        <authorList>
            <person name="Thomas-White K."/>
            <person name="Kumar N."/>
            <person name="Forster S."/>
            <person name="Putonti C."/>
            <person name="Lawley T."/>
            <person name="Wolfe A.J."/>
        </authorList>
    </citation>
    <scope>NUCLEOTIDE SEQUENCE [LARGE SCALE GENOMIC DNA]</scope>
    <source>
        <strain evidence="10 11">UMB0852</strain>
    </source>
</reference>
<comment type="catalytic activity">
    <reaction evidence="1">
        <text>dihydroxyacetone + phosphoenolpyruvate = dihydroxyacetone phosphate + pyruvate</text>
        <dbReference type="Rhea" id="RHEA:18381"/>
        <dbReference type="ChEBI" id="CHEBI:15361"/>
        <dbReference type="ChEBI" id="CHEBI:16016"/>
        <dbReference type="ChEBI" id="CHEBI:57642"/>
        <dbReference type="ChEBI" id="CHEBI:58702"/>
        <dbReference type="EC" id="2.7.1.121"/>
    </reaction>
</comment>
<evidence type="ECO:0000256" key="4">
    <source>
        <dbReference type="ARBA" id="ARBA00022679"/>
    </source>
</evidence>
<dbReference type="EC" id="2.7.1.121" evidence="3"/>
<dbReference type="SUPFAM" id="SSF101473">
    <property type="entry name" value="DhaL-like"/>
    <property type="match status" value="1"/>
</dbReference>
<dbReference type="OrthoDB" id="9800291at2"/>
<dbReference type="InterPro" id="IPR036117">
    <property type="entry name" value="DhaL_dom_sf"/>
</dbReference>
<comment type="pathway">
    <text evidence="2">Polyol metabolism; glycerol degradation.</text>
</comment>
<dbReference type="NCBIfam" id="TIGR02365">
    <property type="entry name" value="dha_L_ycgS"/>
    <property type="match status" value="1"/>
</dbReference>
<dbReference type="RefSeq" id="WP_102227448.1">
    <property type="nucleotide sequence ID" value="NZ_PNFY01000005.1"/>
</dbReference>
<dbReference type="Pfam" id="PF02734">
    <property type="entry name" value="Dak2"/>
    <property type="match status" value="1"/>
</dbReference>
<feature type="domain" description="DhaL" evidence="9">
    <location>
        <begin position="5"/>
        <end position="190"/>
    </location>
</feature>
<dbReference type="GO" id="GO:0004371">
    <property type="term" value="F:glycerone kinase activity"/>
    <property type="evidence" value="ECO:0007669"/>
    <property type="project" value="InterPro"/>
</dbReference>
<name>A0A2N6SMB3_9LACT</name>
<comment type="subunit">
    <text evidence="7">Homodimer. The dihydroxyacetone kinase complex is composed of a homodimer of DhaM, a homodimer of DhaK and the subunit DhaL.</text>
</comment>
<keyword evidence="6" id="KW-0319">Glycerol metabolism</keyword>
<comment type="caution">
    <text evidence="10">The sequence shown here is derived from an EMBL/GenBank/DDBJ whole genome shotgun (WGS) entry which is preliminary data.</text>
</comment>
<keyword evidence="5 10" id="KW-0418">Kinase</keyword>
<protein>
    <recommendedName>
        <fullName evidence="3">phosphoenolpyruvate--glycerone phosphotransferase</fullName>
        <ecNumber evidence="3">2.7.1.121</ecNumber>
    </recommendedName>
</protein>
<dbReference type="GO" id="GO:0005829">
    <property type="term" value="C:cytosol"/>
    <property type="evidence" value="ECO:0007669"/>
    <property type="project" value="TreeGrafter"/>
</dbReference>
<dbReference type="PROSITE" id="PS51480">
    <property type="entry name" value="DHAL"/>
    <property type="match status" value="1"/>
</dbReference>
<dbReference type="InterPro" id="IPR050861">
    <property type="entry name" value="Dihydroxyacetone_Kinase"/>
</dbReference>
<organism evidence="10 11">
    <name type="scientific">Dolosicoccus paucivorans</name>
    <dbReference type="NCBI Taxonomy" id="84521"/>
    <lineage>
        <taxon>Bacteria</taxon>
        <taxon>Bacillati</taxon>
        <taxon>Bacillota</taxon>
        <taxon>Bacilli</taxon>
        <taxon>Lactobacillales</taxon>
        <taxon>Aerococcaceae</taxon>
        <taxon>Dolosicoccus</taxon>
    </lineage>
</organism>
<evidence type="ECO:0000259" key="9">
    <source>
        <dbReference type="PROSITE" id="PS51480"/>
    </source>
</evidence>
<evidence type="ECO:0000256" key="3">
    <source>
        <dbReference type="ARBA" id="ARBA00012095"/>
    </source>
</evidence>
<evidence type="ECO:0000313" key="11">
    <source>
        <dbReference type="Proteomes" id="UP000235682"/>
    </source>
</evidence>
<dbReference type="STRING" id="84521.SAMN04487994_100822"/>
<dbReference type="FunFam" id="1.25.40.340:FF:000002">
    <property type="entry name" value="Dihydroxyacetone kinase, L subunit"/>
    <property type="match status" value="1"/>
</dbReference>
<evidence type="ECO:0000256" key="5">
    <source>
        <dbReference type="ARBA" id="ARBA00022777"/>
    </source>
</evidence>
<evidence type="ECO:0000256" key="2">
    <source>
        <dbReference type="ARBA" id="ARBA00004745"/>
    </source>
</evidence>
<evidence type="ECO:0000256" key="7">
    <source>
        <dbReference type="ARBA" id="ARBA00046577"/>
    </source>
</evidence>
<sequence length="194" mass="21106">MFTVENTLKALQLFSQKVEDNHVYLSELDTPIGDGDHGFNMNRGVKALSSALEGQDFNEVFEVFQKAAMELMSNVGGASGPLYGSAMLSMAKKAKETTDVLPIVQAGLEGIQKRGQAQVGDKTMVDVWQQVVDALEKDETIDANKITQWVESTKDLKANKGRASYLGERSVGYIDPGSQSSGYFFESLLEAGVI</sequence>
<dbReference type="GO" id="GO:0019563">
    <property type="term" value="P:glycerol catabolic process"/>
    <property type="evidence" value="ECO:0007669"/>
    <property type="project" value="TreeGrafter"/>
</dbReference>
<dbReference type="GO" id="GO:0047324">
    <property type="term" value="F:phosphoenolpyruvate-glycerone phosphotransferase activity"/>
    <property type="evidence" value="ECO:0007669"/>
    <property type="project" value="UniProtKB-EC"/>
</dbReference>
<dbReference type="Gene3D" id="1.25.40.340">
    <property type="match status" value="1"/>
</dbReference>
<dbReference type="Proteomes" id="UP000235682">
    <property type="component" value="Unassembled WGS sequence"/>
</dbReference>
<dbReference type="AlphaFoldDB" id="A0A2N6SMB3"/>
<evidence type="ECO:0000313" key="10">
    <source>
        <dbReference type="EMBL" id="PMC58200.1"/>
    </source>
</evidence>
<evidence type="ECO:0000256" key="8">
    <source>
        <dbReference type="ARBA" id="ARBA00055771"/>
    </source>
</evidence>
<evidence type="ECO:0000256" key="1">
    <source>
        <dbReference type="ARBA" id="ARBA00001113"/>
    </source>
</evidence>
<comment type="function">
    <text evidence="8">ADP-binding subunit of the dihydroxyacetone kinase, which is responsible for the phosphoenolpyruvate (PEP)-dependent phosphorylation of dihydroxyacetone. DhaL-ADP is converted to DhaL-ATP via a phosphoryl group transfer from DhaM and transmits it to dihydroxyacetone binds to DhaK.</text>
</comment>
<dbReference type="InterPro" id="IPR004007">
    <property type="entry name" value="DhaL_dom"/>
</dbReference>
<dbReference type="PANTHER" id="PTHR28629">
    <property type="entry name" value="TRIOKINASE/FMN CYCLASE"/>
    <property type="match status" value="1"/>
</dbReference>
<keyword evidence="11" id="KW-1185">Reference proteome</keyword>
<keyword evidence="4" id="KW-0808">Transferase</keyword>